<name>A0ABT5KX74_9BURK</name>
<proteinExistence type="predicted"/>
<feature type="transmembrane region" description="Helical" evidence="1">
    <location>
        <begin position="141"/>
        <end position="159"/>
    </location>
</feature>
<feature type="transmembrane region" description="Helical" evidence="1">
    <location>
        <begin position="266"/>
        <end position="290"/>
    </location>
</feature>
<keyword evidence="1" id="KW-0472">Membrane</keyword>
<sequence>MSTRFQTLLLREWLQHKRGWLITLLLPLSLFVALLPVGQVQGLPTEFPLGIALLIMGVTCLGVFAIVEFVALFQLPGLARRDQQDRSIEFWLSLPASHSESIGATLLAHALLLPLVALLVGAAAAPLMAAAVLFKQGGATLVSAVPWSSALTIGLLILLRTGLGLLMMSLWIAPVMLALMAASAWLKRWGMPALAIGVGMLGLLLSQGYNNPIVWQLLDAQQEGAKNALLINPEELAQRLHEAMAQADDGIPHILTWLAQDAWLEIQHLACAQFIGGLVLAAACFGLLVLKRSRSH</sequence>
<feature type="transmembrane region" description="Helical" evidence="1">
    <location>
        <begin position="111"/>
        <end position="134"/>
    </location>
</feature>
<dbReference type="Proteomes" id="UP001219862">
    <property type="component" value="Unassembled WGS sequence"/>
</dbReference>
<organism evidence="2 3">
    <name type="scientific">Roseateles koreensis</name>
    <dbReference type="NCBI Taxonomy" id="2987526"/>
    <lineage>
        <taxon>Bacteria</taxon>
        <taxon>Pseudomonadati</taxon>
        <taxon>Pseudomonadota</taxon>
        <taxon>Betaproteobacteria</taxon>
        <taxon>Burkholderiales</taxon>
        <taxon>Sphaerotilaceae</taxon>
        <taxon>Roseateles</taxon>
    </lineage>
</organism>
<feature type="transmembrane region" description="Helical" evidence="1">
    <location>
        <begin position="49"/>
        <end position="73"/>
    </location>
</feature>
<feature type="transmembrane region" description="Helical" evidence="1">
    <location>
        <begin position="20"/>
        <end position="37"/>
    </location>
</feature>
<feature type="transmembrane region" description="Helical" evidence="1">
    <location>
        <begin position="165"/>
        <end position="186"/>
    </location>
</feature>
<evidence type="ECO:0008006" key="4">
    <source>
        <dbReference type="Google" id="ProtNLM"/>
    </source>
</evidence>
<keyword evidence="1" id="KW-0812">Transmembrane</keyword>
<gene>
    <name evidence="2" type="ORF">PRZ01_17535</name>
</gene>
<keyword evidence="3" id="KW-1185">Reference proteome</keyword>
<comment type="caution">
    <text evidence="2">The sequence shown here is derived from an EMBL/GenBank/DDBJ whole genome shotgun (WGS) entry which is preliminary data.</text>
</comment>
<accession>A0ABT5KX74</accession>
<reference evidence="2 3" key="1">
    <citation type="submission" date="2022-10" db="EMBL/GenBank/DDBJ databases">
        <title>paucibacter sp. hw8 Genome sequencing.</title>
        <authorList>
            <person name="Park S."/>
        </authorList>
    </citation>
    <scope>NUCLEOTIDE SEQUENCE [LARGE SCALE GENOMIC DNA]</scope>
    <source>
        <strain evidence="3">hw8</strain>
    </source>
</reference>
<keyword evidence="1" id="KW-1133">Transmembrane helix</keyword>
<evidence type="ECO:0000256" key="1">
    <source>
        <dbReference type="SAM" id="Phobius"/>
    </source>
</evidence>
<dbReference type="EMBL" id="JAQQXS010000019">
    <property type="protein sequence ID" value="MDC8786995.1"/>
    <property type="molecule type" value="Genomic_DNA"/>
</dbReference>
<dbReference type="RefSeq" id="WP_273598136.1">
    <property type="nucleotide sequence ID" value="NZ_JAQQXS010000019.1"/>
</dbReference>
<protein>
    <recommendedName>
        <fullName evidence="4">ABC-2 type transport system permease protein</fullName>
    </recommendedName>
</protein>
<evidence type="ECO:0000313" key="3">
    <source>
        <dbReference type="Proteomes" id="UP001219862"/>
    </source>
</evidence>
<evidence type="ECO:0000313" key="2">
    <source>
        <dbReference type="EMBL" id="MDC8786995.1"/>
    </source>
</evidence>